<proteinExistence type="predicted"/>
<keyword evidence="2" id="KW-1185">Reference proteome</keyword>
<dbReference type="EMBL" id="JAHRIQ010036629">
    <property type="protein sequence ID" value="MEQ2233146.1"/>
    <property type="molecule type" value="Genomic_DNA"/>
</dbReference>
<comment type="caution">
    <text evidence="1">The sequence shown here is derived from an EMBL/GenBank/DDBJ whole genome shotgun (WGS) entry which is preliminary data.</text>
</comment>
<organism evidence="1 2">
    <name type="scientific">Ilyodon furcidens</name>
    <name type="common">goldbreast splitfin</name>
    <dbReference type="NCBI Taxonomy" id="33524"/>
    <lineage>
        <taxon>Eukaryota</taxon>
        <taxon>Metazoa</taxon>
        <taxon>Chordata</taxon>
        <taxon>Craniata</taxon>
        <taxon>Vertebrata</taxon>
        <taxon>Euteleostomi</taxon>
        <taxon>Actinopterygii</taxon>
        <taxon>Neopterygii</taxon>
        <taxon>Teleostei</taxon>
        <taxon>Neoteleostei</taxon>
        <taxon>Acanthomorphata</taxon>
        <taxon>Ovalentaria</taxon>
        <taxon>Atherinomorphae</taxon>
        <taxon>Cyprinodontiformes</taxon>
        <taxon>Goodeidae</taxon>
        <taxon>Ilyodon</taxon>
    </lineage>
</organism>
<protein>
    <submittedName>
        <fullName evidence="1">Uncharacterized protein</fullName>
    </submittedName>
</protein>
<name>A0ABV0TK12_9TELE</name>
<sequence length="101" mass="11603">HNSRVFKRKKVIEIQQDNSAIKKRIQEISFEKGADDVILLRPSGFKTHTNLLVPPFRFCPFVLDVVRRETLHLSGSMNLLDITIHSFLRLAASQGFVFPAR</sequence>
<evidence type="ECO:0000313" key="1">
    <source>
        <dbReference type="EMBL" id="MEQ2233146.1"/>
    </source>
</evidence>
<reference evidence="1 2" key="1">
    <citation type="submission" date="2021-06" db="EMBL/GenBank/DDBJ databases">
        <authorList>
            <person name="Palmer J.M."/>
        </authorList>
    </citation>
    <scope>NUCLEOTIDE SEQUENCE [LARGE SCALE GENOMIC DNA]</scope>
    <source>
        <strain evidence="2">if_2019</strain>
        <tissue evidence="1">Muscle</tissue>
    </source>
</reference>
<feature type="non-terminal residue" evidence="1">
    <location>
        <position position="1"/>
    </location>
</feature>
<evidence type="ECO:0000313" key="2">
    <source>
        <dbReference type="Proteomes" id="UP001482620"/>
    </source>
</evidence>
<gene>
    <name evidence="1" type="ORF">ILYODFUR_018974</name>
</gene>
<dbReference type="Proteomes" id="UP001482620">
    <property type="component" value="Unassembled WGS sequence"/>
</dbReference>
<accession>A0ABV0TK12</accession>